<evidence type="ECO:0000256" key="10">
    <source>
        <dbReference type="SAM" id="Phobius"/>
    </source>
</evidence>
<reference evidence="12 13" key="1">
    <citation type="journal article" date="2012" name="J. Bacteriol.">
        <title>Genome Sequence of the Protease-Producing Bacterium Rheinheimera nanhaiensis E407-8T, Isolated from Deep-Sea Sediment of the South China Sea.</title>
        <authorList>
            <person name="Zhang X.-Y."/>
            <person name="Zhang Y.-J."/>
            <person name="Qin Q.-L."/>
            <person name="Xie B.-B."/>
            <person name="Chen X.-L."/>
            <person name="Zhou B.-C."/>
            <person name="Zhang Y.-Z."/>
        </authorList>
    </citation>
    <scope>NUCLEOTIDE SEQUENCE [LARGE SCALE GENOMIC DNA]</scope>
    <source>
        <strain evidence="12 13">E407-8</strain>
    </source>
</reference>
<evidence type="ECO:0000256" key="8">
    <source>
        <dbReference type="ARBA" id="ARBA00032707"/>
    </source>
</evidence>
<dbReference type="CDD" id="cd01610">
    <property type="entry name" value="PAP2_like"/>
    <property type="match status" value="1"/>
</dbReference>
<evidence type="ECO:0000256" key="6">
    <source>
        <dbReference type="ARBA" id="ARBA00022989"/>
    </source>
</evidence>
<dbReference type="STRING" id="562729.RNAN_0215"/>
<dbReference type="Pfam" id="PF01569">
    <property type="entry name" value="PAP2"/>
    <property type="match status" value="1"/>
</dbReference>
<keyword evidence="3" id="KW-1003">Cell membrane</keyword>
<keyword evidence="7 10" id="KW-0472">Membrane</keyword>
<dbReference type="PANTHER" id="PTHR14969:SF62">
    <property type="entry name" value="DECAPRENYLPHOSPHORYL-5-PHOSPHORIBOSE PHOSPHATASE RV3807C-RELATED"/>
    <property type="match status" value="1"/>
</dbReference>
<dbReference type="InterPro" id="IPR036938">
    <property type="entry name" value="PAP2/HPO_sf"/>
</dbReference>
<dbReference type="PANTHER" id="PTHR14969">
    <property type="entry name" value="SPHINGOSINE-1-PHOSPHATE PHOSPHOHYDROLASE"/>
    <property type="match status" value="1"/>
</dbReference>
<dbReference type="EMBL" id="BAFK01000001">
    <property type="protein sequence ID" value="GAB57252.1"/>
    <property type="molecule type" value="Genomic_DNA"/>
</dbReference>
<proteinExistence type="predicted"/>
<keyword evidence="4 10" id="KW-0812">Transmembrane</keyword>
<evidence type="ECO:0000313" key="12">
    <source>
        <dbReference type="EMBL" id="GAB57252.1"/>
    </source>
</evidence>
<keyword evidence="13" id="KW-1185">Reference proteome</keyword>
<comment type="subcellular location">
    <subcellularLocation>
        <location evidence="1">Cell membrane</location>
        <topology evidence="1">Multi-pass membrane protein</topology>
    </subcellularLocation>
</comment>
<evidence type="ECO:0000256" key="7">
    <source>
        <dbReference type="ARBA" id="ARBA00023136"/>
    </source>
</evidence>
<dbReference type="AlphaFoldDB" id="I1DT74"/>
<evidence type="ECO:0000256" key="1">
    <source>
        <dbReference type="ARBA" id="ARBA00004651"/>
    </source>
</evidence>
<evidence type="ECO:0000256" key="9">
    <source>
        <dbReference type="ARBA" id="ARBA00047594"/>
    </source>
</evidence>
<keyword evidence="6 10" id="KW-1133">Transmembrane helix</keyword>
<name>I1DT74_9GAMM</name>
<feature type="transmembrane region" description="Helical" evidence="10">
    <location>
        <begin position="29"/>
        <end position="51"/>
    </location>
</feature>
<feature type="transmembrane region" description="Helical" evidence="10">
    <location>
        <begin position="113"/>
        <end position="139"/>
    </location>
</feature>
<feature type="transmembrane region" description="Helical" evidence="10">
    <location>
        <begin position="57"/>
        <end position="78"/>
    </location>
</feature>
<dbReference type="EC" id="3.6.1.27" evidence="2"/>
<feature type="domain" description="Phosphatidic acid phosphatase type 2/haloperoxidase" evidence="11">
    <location>
        <begin position="60"/>
        <end position="170"/>
    </location>
</feature>
<dbReference type="GO" id="GO:0050380">
    <property type="term" value="F:undecaprenyl-diphosphatase activity"/>
    <property type="evidence" value="ECO:0007669"/>
    <property type="project" value="UniProtKB-EC"/>
</dbReference>
<gene>
    <name evidence="12" type="ORF">RNAN_0215</name>
</gene>
<evidence type="ECO:0000259" key="11">
    <source>
        <dbReference type="SMART" id="SM00014"/>
    </source>
</evidence>
<dbReference type="InterPro" id="IPR000326">
    <property type="entry name" value="PAP2/HPO"/>
</dbReference>
<evidence type="ECO:0000256" key="3">
    <source>
        <dbReference type="ARBA" id="ARBA00022475"/>
    </source>
</evidence>
<dbReference type="Proteomes" id="UP000004374">
    <property type="component" value="Unassembled WGS sequence"/>
</dbReference>
<evidence type="ECO:0000256" key="4">
    <source>
        <dbReference type="ARBA" id="ARBA00022692"/>
    </source>
</evidence>
<dbReference type="Gene3D" id="1.20.144.10">
    <property type="entry name" value="Phosphatidic acid phosphatase type 2/haloperoxidase"/>
    <property type="match status" value="1"/>
</dbReference>
<comment type="caution">
    <text evidence="12">The sequence shown here is derived from an EMBL/GenBank/DDBJ whole genome shotgun (WGS) entry which is preliminary data.</text>
</comment>
<evidence type="ECO:0000256" key="5">
    <source>
        <dbReference type="ARBA" id="ARBA00022801"/>
    </source>
</evidence>
<comment type="catalytic activity">
    <reaction evidence="9">
        <text>di-trans,octa-cis-undecaprenyl diphosphate + H2O = di-trans,octa-cis-undecaprenyl phosphate + phosphate + H(+)</text>
        <dbReference type="Rhea" id="RHEA:28094"/>
        <dbReference type="ChEBI" id="CHEBI:15377"/>
        <dbReference type="ChEBI" id="CHEBI:15378"/>
        <dbReference type="ChEBI" id="CHEBI:43474"/>
        <dbReference type="ChEBI" id="CHEBI:58405"/>
        <dbReference type="ChEBI" id="CHEBI:60392"/>
        <dbReference type="EC" id="3.6.1.27"/>
    </reaction>
</comment>
<accession>I1DT74</accession>
<protein>
    <recommendedName>
        <fullName evidence="2">undecaprenyl-diphosphate phosphatase</fullName>
        <ecNumber evidence="2">3.6.1.27</ecNumber>
    </recommendedName>
    <alternativeName>
        <fullName evidence="8">Undecaprenyl pyrophosphate phosphatase</fullName>
    </alternativeName>
</protein>
<sequence length="174" mass="19124">MLLKRLEQWDQASFHRLFRRSNSVQARHISLWLSKTADGPLYLLFALLLLSSGSAEAYSVSGLLLAAFALELPLYLLLKNSIKRARPADVLTAFIRAHITPSDRFSLPSGHTAGAFVFSTVIALYFPLWWPLALLWAMAIGVSRIMLGVHFPLDVLAGAVLGSGSTLAVYTLLN</sequence>
<dbReference type="GO" id="GO:0005886">
    <property type="term" value="C:plasma membrane"/>
    <property type="evidence" value="ECO:0007669"/>
    <property type="project" value="UniProtKB-SubCell"/>
</dbReference>
<dbReference type="SMART" id="SM00014">
    <property type="entry name" value="acidPPc"/>
    <property type="match status" value="1"/>
</dbReference>
<organism evidence="12 13">
    <name type="scientific">Rheinheimera nanhaiensis E407-8</name>
    <dbReference type="NCBI Taxonomy" id="562729"/>
    <lineage>
        <taxon>Bacteria</taxon>
        <taxon>Pseudomonadati</taxon>
        <taxon>Pseudomonadota</taxon>
        <taxon>Gammaproteobacteria</taxon>
        <taxon>Chromatiales</taxon>
        <taxon>Chromatiaceae</taxon>
        <taxon>Rheinheimera</taxon>
    </lineage>
</organism>
<keyword evidence="5" id="KW-0378">Hydrolase</keyword>
<dbReference type="RefSeq" id="WP_008217850.1">
    <property type="nucleotide sequence ID" value="NZ_BAFK01000001.1"/>
</dbReference>
<feature type="transmembrane region" description="Helical" evidence="10">
    <location>
        <begin position="151"/>
        <end position="173"/>
    </location>
</feature>
<evidence type="ECO:0000313" key="13">
    <source>
        <dbReference type="Proteomes" id="UP000004374"/>
    </source>
</evidence>
<dbReference type="OrthoDB" id="9780507at2"/>
<dbReference type="SUPFAM" id="SSF48317">
    <property type="entry name" value="Acid phosphatase/Vanadium-dependent haloperoxidase"/>
    <property type="match status" value="1"/>
</dbReference>
<evidence type="ECO:0000256" key="2">
    <source>
        <dbReference type="ARBA" id="ARBA00012374"/>
    </source>
</evidence>